<dbReference type="InterPro" id="IPR045443">
    <property type="entry name" value="DUF6504"/>
</dbReference>
<dbReference type="Proteomes" id="UP000064249">
    <property type="component" value="Unassembled WGS sequence"/>
</dbReference>
<reference evidence="2 3" key="1">
    <citation type="journal article" date="2015" name="MBio">
        <title>Genome-Resolved Metagenomic Analysis Reveals Roles for Candidate Phyla and Other Microbial Community Members in Biogeochemical Transformations in Oil Reservoirs.</title>
        <authorList>
            <person name="Hu P."/>
            <person name="Tom L."/>
            <person name="Singh A."/>
            <person name="Thomas B.C."/>
            <person name="Baker B.J."/>
            <person name="Piceno Y.M."/>
            <person name="Andersen G.L."/>
            <person name="Banfield J.F."/>
        </authorList>
    </citation>
    <scope>NUCLEOTIDE SEQUENCE [LARGE SCALE GENOMIC DNA]</scope>
    <source>
        <strain evidence="2">46_16</strain>
    </source>
</reference>
<dbReference type="EMBL" id="LGFU01000005">
    <property type="protein sequence ID" value="KUK46876.1"/>
    <property type="molecule type" value="Genomic_DNA"/>
</dbReference>
<evidence type="ECO:0000313" key="2">
    <source>
        <dbReference type="EMBL" id="KUK46876.1"/>
    </source>
</evidence>
<evidence type="ECO:0000313" key="3">
    <source>
        <dbReference type="Proteomes" id="UP000064249"/>
    </source>
</evidence>
<name>A0A101FYP9_9CHLR</name>
<comment type="caution">
    <text evidence="2">The sequence shown here is derived from an EMBL/GenBank/DDBJ whole genome shotgun (WGS) entry which is preliminary data.</text>
</comment>
<sequence>MPNIRFIGESIEVCYDHGIMKLKSPPCPDRFYWRSTQYTVTQLVQQWSDFSRKGRMKRNMSEAHRIKAERTGSWGVGRFFFRVKVNTGQDFTIYYDRSPQSAQKDRSWMLFQENLDSSNISEQ</sequence>
<accession>A0A101FYP9</accession>
<feature type="domain" description="DUF6504" evidence="1">
    <location>
        <begin position="5"/>
        <end position="113"/>
    </location>
</feature>
<gene>
    <name evidence="2" type="ORF">XD73_0280</name>
</gene>
<dbReference type="Pfam" id="PF20114">
    <property type="entry name" value="DUF6504"/>
    <property type="match status" value="1"/>
</dbReference>
<organism evidence="2 3">
    <name type="scientific">Anaerolinea thermophila</name>
    <dbReference type="NCBI Taxonomy" id="167964"/>
    <lineage>
        <taxon>Bacteria</taxon>
        <taxon>Bacillati</taxon>
        <taxon>Chloroflexota</taxon>
        <taxon>Anaerolineae</taxon>
        <taxon>Anaerolineales</taxon>
        <taxon>Anaerolineaceae</taxon>
        <taxon>Anaerolinea</taxon>
    </lineage>
</organism>
<evidence type="ECO:0000259" key="1">
    <source>
        <dbReference type="Pfam" id="PF20114"/>
    </source>
</evidence>
<dbReference type="AlphaFoldDB" id="A0A101FYP9"/>
<protein>
    <recommendedName>
        <fullName evidence="1">DUF6504 domain-containing protein</fullName>
    </recommendedName>
</protein>
<proteinExistence type="predicted"/>